<dbReference type="RefSeq" id="WP_261401320.1">
    <property type="nucleotide sequence ID" value="NZ_CP081869.1"/>
</dbReference>
<dbReference type="PROSITE" id="PS50889">
    <property type="entry name" value="S4"/>
    <property type="match status" value="1"/>
</dbReference>
<dbReference type="GO" id="GO:0003723">
    <property type="term" value="F:RNA binding"/>
    <property type="evidence" value="ECO:0007669"/>
    <property type="project" value="UniProtKB-KW"/>
</dbReference>
<dbReference type="Pfam" id="PF01479">
    <property type="entry name" value="S4"/>
    <property type="match status" value="1"/>
</dbReference>
<dbReference type="Gene3D" id="3.10.290.10">
    <property type="entry name" value="RNA-binding S4 domain"/>
    <property type="match status" value="1"/>
</dbReference>
<dbReference type="InterPro" id="IPR002942">
    <property type="entry name" value="S4_RNA-bd"/>
</dbReference>
<keyword evidence="4" id="KW-1185">Reference proteome</keyword>
<dbReference type="InterPro" id="IPR036986">
    <property type="entry name" value="S4_RNA-bd_sf"/>
</dbReference>
<keyword evidence="1" id="KW-0694">RNA-binding</keyword>
<proteinExistence type="predicted"/>
<gene>
    <name evidence="3" type="ORF">K6K41_15010</name>
</gene>
<accession>A0A9E6R566</accession>
<dbReference type="Proteomes" id="UP000825701">
    <property type="component" value="Chromosome"/>
</dbReference>
<evidence type="ECO:0000259" key="2">
    <source>
        <dbReference type="Pfam" id="PF01479"/>
    </source>
</evidence>
<sequence length="107" mass="11884">MWRARVVKTRSLAAKLAQSGHVRLNGRRIDAAGRAVRVGDVLTIALDRSVLVLEIVDLGERRGPAVEAQMLYRNPMRAIDPASHNTLRAFYFCSFDISAPYSSRLSS</sequence>
<name>A0A9E6R566_9HYPH</name>
<evidence type="ECO:0000256" key="1">
    <source>
        <dbReference type="PROSITE-ProRule" id="PRU00182"/>
    </source>
</evidence>
<dbReference type="EMBL" id="CP081869">
    <property type="protein sequence ID" value="QZN98405.1"/>
    <property type="molecule type" value="Genomic_DNA"/>
</dbReference>
<reference evidence="3" key="1">
    <citation type="submission" date="2021-08" db="EMBL/GenBank/DDBJ databases">
        <authorList>
            <person name="Zhang H."/>
            <person name="Xu M."/>
            <person name="Yu Z."/>
            <person name="Yang L."/>
            <person name="Cai Y."/>
        </authorList>
    </citation>
    <scope>NUCLEOTIDE SEQUENCE</scope>
    <source>
        <strain evidence="3">CHL1</strain>
    </source>
</reference>
<feature type="domain" description="RNA-binding S4" evidence="2">
    <location>
        <begin position="1"/>
        <end position="42"/>
    </location>
</feature>
<dbReference type="CDD" id="cd00165">
    <property type="entry name" value="S4"/>
    <property type="match status" value="1"/>
</dbReference>
<dbReference type="KEGG" id="cmet:K6K41_15010"/>
<protein>
    <submittedName>
        <fullName evidence="3">RNA-binding S4 domain-containing protein</fullName>
    </submittedName>
</protein>
<evidence type="ECO:0000313" key="3">
    <source>
        <dbReference type="EMBL" id="QZN98405.1"/>
    </source>
</evidence>
<dbReference type="AlphaFoldDB" id="A0A9E6R566"/>
<organism evidence="3 4">
    <name type="scientific">Chenggangzhangella methanolivorans</name>
    <dbReference type="NCBI Taxonomy" id="1437009"/>
    <lineage>
        <taxon>Bacteria</taxon>
        <taxon>Pseudomonadati</taxon>
        <taxon>Pseudomonadota</taxon>
        <taxon>Alphaproteobacteria</taxon>
        <taxon>Hyphomicrobiales</taxon>
        <taxon>Methylopilaceae</taxon>
        <taxon>Chenggangzhangella</taxon>
    </lineage>
</organism>
<evidence type="ECO:0000313" key="4">
    <source>
        <dbReference type="Proteomes" id="UP000825701"/>
    </source>
</evidence>
<dbReference type="SUPFAM" id="SSF55174">
    <property type="entry name" value="Alpha-L RNA-binding motif"/>
    <property type="match status" value="1"/>
</dbReference>